<organism evidence="2 3">
    <name type="scientific">Aedoeadaptatus coxii</name>
    <dbReference type="NCBI Taxonomy" id="755172"/>
    <lineage>
        <taxon>Bacteria</taxon>
        <taxon>Bacillati</taxon>
        <taxon>Bacillota</taxon>
        <taxon>Tissierellia</taxon>
        <taxon>Tissierellales</taxon>
        <taxon>Peptoniphilaceae</taxon>
        <taxon>Aedoeadaptatus</taxon>
    </lineage>
</organism>
<dbReference type="EMBL" id="LSDG01000045">
    <property type="protein sequence ID" value="KXB65267.1"/>
    <property type="molecule type" value="Genomic_DNA"/>
</dbReference>
<evidence type="ECO:0000313" key="3">
    <source>
        <dbReference type="Proteomes" id="UP000070442"/>
    </source>
</evidence>
<sequence length="119" mass="14371">MSEKRYRDQQMLLRFTSEEKEFFETLFEKSRFTNRNDFIIHLLRHRKIINVRLNDGQLNAMHVSLSQIGNNINQIARRINSTNSIYQDDINDILEIKNQLEDIRTNLHFLCKTFNVQRT</sequence>
<dbReference type="RefSeq" id="WP_068369887.1">
    <property type="nucleotide sequence ID" value="NZ_CAUPGT010000027.1"/>
</dbReference>
<name>A0A134AC30_9FIRM</name>
<protein>
    <submittedName>
        <fullName evidence="2">Bacterial mobilization protein MobC</fullName>
    </submittedName>
</protein>
<dbReference type="Proteomes" id="UP000070442">
    <property type="component" value="Unassembled WGS sequence"/>
</dbReference>
<keyword evidence="3" id="KW-1185">Reference proteome</keyword>
<reference evidence="3" key="1">
    <citation type="submission" date="2016-01" db="EMBL/GenBank/DDBJ databases">
        <authorList>
            <person name="Mitreva M."/>
            <person name="Pepin K.H."/>
            <person name="Mihindukulasuriya K.A."/>
            <person name="Fulton R."/>
            <person name="Fronick C."/>
            <person name="O'Laughlin M."/>
            <person name="Miner T."/>
            <person name="Herter B."/>
            <person name="Rosa B.A."/>
            <person name="Cordes M."/>
            <person name="Tomlinson C."/>
            <person name="Wollam A."/>
            <person name="Palsikar V.B."/>
            <person name="Mardis E.R."/>
            <person name="Wilson R.K."/>
        </authorList>
    </citation>
    <scope>NUCLEOTIDE SEQUENCE [LARGE SCALE GENOMIC DNA]</scope>
    <source>
        <strain evidence="3">DNF00729</strain>
    </source>
</reference>
<dbReference type="OrthoDB" id="9804743at2"/>
<evidence type="ECO:0000259" key="1">
    <source>
        <dbReference type="Pfam" id="PF05713"/>
    </source>
</evidence>
<accession>A0A134AC30</accession>
<comment type="caution">
    <text evidence="2">The sequence shown here is derived from an EMBL/GenBank/DDBJ whole genome shotgun (WGS) entry which is preliminary data.</text>
</comment>
<dbReference type="Pfam" id="PF05713">
    <property type="entry name" value="MobC"/>
    <property type="match status" value="1"/>
</dbReference>
<evidence type="ECO:0000313" key="2">
    <source>
        <dbReference type="EMBL" id="KXB65267.1"/>
    </source>
</evidence>
<feature type="domain" description="Bacterial mobilisation" evidence="1">
    <location>
        <begin position="65"/>
        <end position="101"/>
    </location>
</feature>
<dbReference type="PATRIC" id="fig|755172.3.peg.1734"/>
<dbReference type="STRING" id="755172.HMPREF1863_01777"/>
<proteinExistence type="predicted"/>
<gene>
    <name evidence="2" type="ORF">HMPREF1863_01777</name>
</gene>
<dbReference type="AlphaFoldDB" id="A0A134AC30"/>
<dbReference type="InterPro" id="IPR008687">
    <property type="entry name" value="MobC"/>
</dbReference>